<feature type="region of interest" description="Disordered" evidence="1">
    <location>
        <begin position="99"/>
        <end position="168"/>
    </location>
</feature>
<protein>
    <submittedName>
        <fullName evidence="3">Uncharacterized protein</fullName>
    </submittedName>
</protein>
<dbReference type="AlphaFoldDB" id="A0A3S3UMI1"/>
<accession>A0A3S3UMI1</accession>
<reference evidence="3 4" key="1">
    <citation type="journal article" date="2015" name="Int. J. Syst. Evol. Microbiol.">
        <title>Gemmobacter intermedius sp. nov., isolated from a white stork (Ciconia ciconia).</title>
        <authorList>
            <person name="Kampfer P."/>
            <person name="Jerzak L."/>
            <person name="Wilharm G."/>
            <person name="Golke J."/>
            <person name="Busse H.J."/>
            <person name="Glaeser S.P."/>
        </authorList>
    </citation>
    <scope>NUCLEOTIDE SEQUENCE [LARGE SCALE GENOMIC DNA]</scope>
    <source>
        <strain evidence="3 4">119/4</strain>
    </source>
</reference>
<organism evidence="3 4">
    <name type="scientific">Falsigemmobacter intermedius</name>
    <dbReference type="NCBI Taxonomy" id="1553448"/>
    <lineage>
        <taxon>Bacteria</taxon>
        <taxon>Pseudomonadati</taxon>
        <taxon>Pseudomonadota</taxon>
        <taxon>Alphaproteobacteria</taxon>
        <taxon>Rhodobacterales</taxon>
        <taxon>Paracoccaceae</taxon>
        <taxon>Falsigemmobacter</taxon>
    </lineage>
</organism>
<dbReference type="RefSeq" id="WP_128486592.1">
    <property type="nucleotide sequence ID" value="NZ_JBHLXB010000170.1"/>
</dbReference>
<evidence type="ECO:0000256" key="1">
    <source>
        <dbReference type="SAM" id="MobiDB-lite"/>
    </source>
</evidence>
<feature type="compositionally biased region" description="Low complexity" evidence="1">
    <location>
        <begin position="104"/>
        <end position="117"/>
    </location>
</feature>
<evidence type="ECO:0000256" key="2">
    <source>
        <dbReference type="SAM" id="Phobius"/>
    </source>
</evidence>
<keyword evidence="2" id="KW-0812">Transmembrane</keyword>
<feature type="transmembrane region" description="Helical" evidence="2">
    <location>
        <begin position="27"/>
        <end position="48"/>
    </location>
</feature>
<feature type="compositionally biased region" description="Low complexity" evidence="1">
    <location>
        <begin position="125"/>
        <end position="136"/>
    </location>
</feature>
<dbReference type="EMBL" id="SBLC01000003">
    <property type="protein sequence ID" value="RWY44230.1"/>
    <property type="molecule type" value="Genomic_DNA"/>
</dbReference>
<gene>
    <name evidence="3" type="ORF">EP867_02280</name>
</gene>
<keyword evidence="2" id="KW-0472">Membrane</keyword>
<dbReference type="Proteomes" id="UP000287168">
    <property type="component" value="Unassembled WGS sequence"/>
</dbReference>
<proteinExistence type="predicted"/>
<dbReference type="OrthoDB" id="7833467at2"/>
<keyword evidence="2" id="KW-1133">Transmembrane helix</keyword>
<name>A0A3S3UMI1_9RHOB</name>
<feature type="transmembrane region" description="Helical" evidence="2">
    <location>
        <begin position="54"/>
        <end position="76"/>
    </location>
</feature>
<keyword evidence="4" id="KW-1185">Reference proteome</keyword>
<sequence length="309" mass="33065">MPERLRPTTPPGPAGEPVVSQVSAAEVLTLGLGLVWLAGGLALAFFGGESAPRGVSLIALVVLPALLFAGAGFALHRMRLLKEEARSLRAALEALRQERTTRTQASAAALRPAAAPSQPAPRPQPAAARPQPAQRAPSEDQSSLAFDLQPAGPPLRPEELSRALNFPDGPEDAEGIRCLRLALEDRDAARMIRSAQDVLTLLAQDGIYMDDLLPEPAPTELWRRFAGGERGATVAAIGGIHDRSSLALTGARMRSDAVFRDAAHHFLRQYDRCLQTFSKEASDADLQAMSETRTSRAFMLLGRVAGVFD</sequence>
<evidence type="ECO:0000313" key="3">
    <source>
        <dbReference type="EMBL" id="RWY44230.1"/>
    </source>
</evidence>
<evidence type="ECO:0000313" key="4">
    <source>
        <dbReference type="Proteomes" id="UP000287168"/>
    </source>
</evidence>
<comment type="caution">
    <text evidence="3">The sequence shown here is derived from an EMBL/GenBank/DDBJ whole genome shotgun (WGS) entry which is preliminary data.</text>
</comment>